<reference evidence="2 3" key="1">
    <citation type="submission" date="2018-04" db="EMBL/GenBank/DDBJ databases">
        <title>Pedobacter chongqingensis sp. nov., isolated from a rottenly hemp rope.</title>
        <authorList>
            <person name="Cai Y."/>
        </authorList>
    </citation>
    <scope>NUCLEOTIDE SEQUENCE [LARGE SCALE GENOMIC DNA]</scope>
    <source>
        <strain evidence="2 3">FJ4-8</strain>
    </source>
</reference>
<dbReference type="Gene3D" id="1.10.1660.10">
    <property type="match status" value="1"/>
</dbReference>
<name>A0A2U2PKJ0_9SPHI</name>
<dbReference type="Pfam" id="PF12728">
    <property type="entry name" value="HTH_17"/>
    <property type="match status" value="1"/>
</dbReference>
<sequence length="109" mass="12659">MPTKCAAGDNTRFRIAFFHYLLIHIMKLIPRLARSAFEAVGLLREILAEIRSRNAPPAEEVWLDTLEVAQILHVTARTIYTYKSSGILKPGRRIGRRDYYRQSDIFRLI</sequence>
<feature type="domain" description="Helix-turn-helix" evidence="1">
    <location>
        <begin position="62"/>
        <end position="108"/>
    </location>
</feature>
<evidence type="ECO:0000313" key="3">
    <source>
        <dbReference type="Proteomes" id="UP000245647"/>
    </source>
</evidence>
<dbReference type="SUPFAM" id="SSF46955">
    <property type="entry name" value="Putative DNA-binding domain"/>
    <property type="match status" value="1"/>
</dbReference>
<gene>
    <name evidence="2" type="ORF">DDR33_02520</name>
</gene>
<evidence type="ECO:0000259" key="1">
    <source>
        <dbReference type="Pfam" id="PF12728"/>
    </source>
</evidence>
<dbReference type="AlphaFoldDB" id="A0A2U2PKJ0"/>
<protein>
    <recommendedName>
        <fullName evidence="1">Helix-turn-helix domain-containing protein</fullName>
    </recommendedName>
</protein>
<dbReference type="InterPro" id="IPR009061">
    <property type="entry name" value="DNA-bd_dom_put_sf"/>
</dbReference>
<organism evidence="2 3">
    <name type="scientific">Pararcticibacter amylolyticus</name>
    <dbReference type="NCBI Taxonomy" id="2173175"/>
    <lineage>
        <taxon>Bacteria</taxon>
        <taxon>Pseudomonadati</taxon>
        <taxon>Bacteroidota</taxon>
        <taxon>Sphingobacteriia</taxon>
        <taxon>Sphingobacteriales</taxon>
        <taxon>Sphingobacteriaceae</taxon>
        <taxon>Pararcticibacter</taxon>
    </lineage>
</organism>
<proteinExistence type="predicted"/>
<accession>A0A2U2PKJ0</accession>
<dbReference type="EMBL" id="QEAS01000002">
    <property type="protein sequence ID" value="PWG81926.1"/>
    <property type="molecule type" value="Genomic_DNA"/>
</dbReference>
<comment type="caution">
    <text evidence="2">The sequence shown here is derived from an EMBL/GenBank/DDBJ whole genome shotgun (WGS) entry which is preliminary data.</text>
</comment>
<dbReference type="InterPro" id="IPR041657">
    <property type="entry name" value="HTH_17"/>
</dbReference>
<evidence type="ECO:0000313" key="2">
    <source>
        <dbReference type="EMBL" id="PWG81926.1"/>
    </source>
</evidence>
<keyword evidence="3" id="KW-1185">Reference proteome</keyword>
<dbReference type="Proteomes" id="UP000245647">
    <property type="component" value="Unassembled WGS sequence"/>
</dbReference>